<organism evidence="1 2">
    <name type="scientific">Cruoricaptor ignavus</name>
    <dbReference type="NCBI Taxonomy" id="1118202"/>
    <lineage>
        <taxon>Bacteria</taxon>
        <taxon>Pseudomonadati</taxon>
        <taxon>Bacteroidota</taxon>
        <taxon>Flavobacteriia</taxon>
        <taxon>Flavobacteriales</taxon>
        <taxon>Weeksellaceae</taxon>
        <taxon>Cruoricaptor</taxon>
    </lineage>
</organism>
<dbReference type="STRING" id="1118202.SAMN05443429_10954"/>
<dbReference type="OrthoDB" id="1269892at2"/>
<accession>A0A1M6GLK4</accession>
<gene>
    <name evidence="1" type="ORF">SAMN05443429_10954</name>
</gene>
<proteinExistence type="predicted"/>
<dbReference type="EMBL" id="FQYI01000009">
    <property type="protein sequence ID" value="SHJ10775.1"/>
    <property type="molecule type" value="Genomic_DNA"/>
</dbReference>
<sequence>MKSIQIKAEPFFDLLKQKDASMWEIFSQMIENEEVEIMFLDNDEKILFTYILPNNPEKLEADRKLFAEEFAQKIAQQN</sequence>
<dbReference type="RefSeq" id="WP_073180447.1">
    <property type="nucleotide sequence ID" value="NZ_FQYI01000009.1"/>
</dbReference>
<name>A0A1M6GLK4_9FLAO</name>
<evidence type="ECO:0000313" key="2">
    <source>
        <dbReference type="Proteomes" id="UP000184335"/>
    </source>
</evidence>
<dbReference type="AlphaFoldDB" id="A0A1M6GLK4"/>
<reference evidence="1 2" key="1">
    <citation type="submission" date="2016-11" db="EMBL/GenBank/DDBJ databases">
        <authorList>
            <person name="Jaros S."/>
            <person name="Januszkiewicz K."/>
            <person name="Wedrychowicz H."/>
        </authorList>
    </citation>
    <scope>NUCLEOTIDE SEQUENCE [LARGE SCALE GENOMIC DNA]</scope>
    <source>
        <strain evidence="1 2">DSM 25479</strain>
    </source>
</reference>
<keyword evidence="2" id="KW-1185">Reference proteome</keyword>
<evidence type="ECO:0000313" key="1">
    <source>
        <dbReference type="EMBL" id="SHJ10775.1"/>
    </source>
</evidence>
<dbReference type="Proteomes" id="UP000184335">
    <property type="component" value="Unassembled WGS sequence"/>
</dbReference>
<protein>
    <submittedName>
        <fullName evidence="1">Uncharacterized protein</fullName>
    </submittedName>
</protein>